<feature type="region of interest" description="Disordered" evidence="6">
    <location>
        <begin position="271"/>
        <end position="298"/>
    </location>
</feature>
<evidence type="ECO:0000256" key="5">
    <source>
        <dbReference type="ARBA" id="ARBA00022801"/>
    </source>
</evidence>
<evidence type="ECO:0000259" key="7">
    <source>
        <dbReference type="PROSITE" id="PS50175"/>
    </source>
</evidence>
<dbReference type="AlphaFoldDB" id="A0A9W6YFH7"/>
<dbReference type="PANTHER" id="PTHR37984">
    <property type="entry name" value="PROTEIN CBG26694"/>
    <property type="match status" value="1"/>
</dbReference>
<dbReference type="Pfam" id="PF13650">
    <property type="entry name" value="Asp_protease_2"/>
    <property type="match status" value="1"/>
</dbReference>
<evidence type="ECO:0000256" key="4">
    <source>
        <dbReference type="ARBA" id="ARBA00022759"/>
    </source>
</evidence>
<reference evidence="8" key="1">
    <citation type="submission" date="2023-04" db="EMBL/GenBank/DDBJ databases">
        <title>Phytophthora fragariaefolia NBRC 109709.</title>
        <authorList>
            <person name="Ichikawa N."/>
            <person name="Sato H."/>
            <person name="Tonouchi N."/>
        </authorList>
    </citation>
    <scope>NUCLEOTIDE SEQUENCE</scope>
    <source>
        <strain evidence="8">NBRC 109709</strain>
    </source>
</reference>
<dbReference type="GO" id="GO:0004519">
    <property type="term" value="F:endonuclease activity"/>
    <property type="evidence" value="ECO:0007669"/>
    <property type="project" value="UniProtKB-KW"/>
</dbReference>
<evidence type="ECO:0000256" key="6">
    <source>
        <dbReference type="SAM" id="MobiDB-lite"/>
    </source>
</evidence>
<evidence type="ECO:0000256" key="2">
    <source>
        <dbReference type="ARBA" id="ARBA00022695"/>
    </source>
</evidence>
<feature type="domain" description="Peptidase A2" evidence="7">
    <location>
        <begin position="14"/>
        <end position="29"/>
    </location>
</feature>
<dbReference type="GO" id="GO:0016779">
    <property type="term" value="F:nucleotidyltransferase activity"/>
    <property type="evidence" value="ECO:0007669"/>
    <property type="project" value="UniProtKB-KW"/>
</dbReference>
<evidence type="ECO:0000256" key="1">
    <source>
        <dbReference type="ARBA" id="ARBA00022679"/>
    </source>
</evidence>
<accession>A0A9W6YFH7</accession>
<evidence type="ECO:0000313" key="9">
    <source>
        <dbReference type="Proteomes" id="UP001165121"/>
    </source>
</evidence>
<sequence length="545" mass="61573">MKALFQGAVNDARTRILLDTGANVSVISERFAKQLRLREVLDHGRCMEIQGFTKGTMATTKRALAKITLGWNQVYEYELWVMDHGAGVDVVLGTDFMIPAGVRLDLFHATARLPDELEIPLIKTQRMADRREEGPHVPDGPTEVLPYPGHESRDYRPMRQPPTNETHEIWVRRTKELIPKVVEFRRGRPRRGQVTNISDRLATCPVHLPLLLWVPRGDLPRTEGYVRLGSDKYNEWRVLAYSRSRDSDLYKTEGEVYERWLATQPSAVERVPYTTPTKIRRRPSESSKRSMSDRRDQAECAAATTEPLPEMVAEVVHRAEACPKPATHSDRVSEDLEVAQLKLEGAYLAAATVSEDWGNRDAPHAAVHPGNAIEFEDYARELAFLPDLTEAASTTLDYTGPHVRHPSLSVEQQDRVVKVLKSHDRIMISSGNDLPPPAYGVLCDIDVKEHSPIKQKSRRIPLRHLKHLYELLKGLLKAGLIAFSDSPWASPIVIVLKKNGVDIRLCIDYKMVNSVTAILEYAMPLVDDLLTDMEKNLSGIECRLD</sequence>
<gene>
    <name evidence="8" type="ORF">Pfra01_002714900</name>
</gene>
<dbReference type="GO" id="GO:0006508">
    <property type="term" value="P:proteolysis"/>
    <property type="evidence" value="ECO:0007669"/>
    <property type="project" value="InterPro"/>
</dbReference>
<dbReference type="PROSITE" id="PS50175">
    <property type="entry name" value="ASP_PROT_RETROV"/>
    <property type="match status" value="1"/>
</dbReference>
<evidence type="ECO:0000313" key="8">
    <source>
        <dbReference type="EMBL" id="GMF62230.1"/>
    </source>
</evidence>
<proteinExistence type="predicted"/>
<dbReference type="InterPro" id="IPR050951">
    <property type="entry name" value="Retrovirus_Pol_polyprotein"/>
</dbReference>
<dbReference type="Proteomes" id="UP001165121">
    <property type="component" value="Unassembled WGS sequence"/>
</dbReference>
<dbReference type="InterPro" id="IPR043502">
    <property type="entry name" value="DNA/RNA_pol_sf"/>
</dbReference>
<keyword evidence="4" id="KW-0255">Endonuclease</keyword>
<name>A0A9W6YFH7_9STRA</name>
<dbReference type="InterPro" id="IPR021109">
    <property type="entry name" value="Peptidase_aspartic_dom_sf"/>
</dbReference>
<dbReference type="InterPro" id="IPR001995">
    <property type="entry name" value="Peptidase_A2_cat"/>
</dbReference>
<keyword evidence="5" id="KW-0378">Hydrolase</keyword>
<keyword evidence="3" id="KW-0540">Nuclease</keyword>
<dbReference type="EMBL" id="BSXT01006258">
    <property type="protein sequence ID" value="GMF62230.1"/>
    <property type="molecule type" value="Genomic_DNA"/>
</dbReference>
<comment type="caution">
    <text evidence="8">The sequence shown here is derived from an EMBL/GenBank/DDBJ whole genome shotgun (WGS) entry which is preliminary data.</text>
</comment>
<dbReference type="Gene3D" id="2.40.70.10">
    <property type="entry name" value="Acid Proteases"/>
    <property type="match status" value="1"/>
</dbReference>
<dbReference type="SUPFAM" id="SSF50630">
    <property type="entry name" value="Acid proteases"/>
    <property type="match status" value="1"/>
</dbReference>
<evidence type="ECO:0000256" key="3">
    <source>
        <dbReference type="ARBA" id="ARBA00022722"/>
    </source>
</evidence>
<keyword evidence="1" id="KW-0808">Transferase</keyword>
<dbReference type="Gene3D" id="3.10.10.10">
    <property type="entry name" value="HIV Type 1 Reverse Transcriptase, subunit A, domain 1"/>
    <property type="match status" value="1"/>
</dbReference>
<feature type="compositionally biased region" description="Basic and acidic residues" evidence="6">
    <location>
        <begin position="282"/>
        <end position="298"/>
    </location>
</feature>
<organism evidence="8 9">
    <name type="scientific">Phytophthora fragariaefolia</name>
    <dbReference type="NCBI Taxonomy" id="1490495"/>
    <lineage>
        <taxon>Eukaryota</taxon>
        <taxon>Sar</taxon>
        <taxon>Stramenopiles</taxon>
        <taxon>Oomycota</taxon>
        <taxon>Peronosporomycetes</taxon>
        <taxon>Peronosporales</taxon>
        <taxon>Peronosporaceae</taxon>
        <taxon>Phytophthora</taxon>
    </lineage>
</organism>
<dbReference type="SUPFAM" id="SSF56672">
    <property type="entry name" value="DNA/RNA polymerases"/>
    <property type="match status" value="1"/>
</dbReference>
<keyword evidence="2" id="KW-0548">Nucleotidyltransferase</keyword>
<dbReference type="CDD" id="cd00303">
    <property type="entry name" value="retropepsin_like"/>
    <property type="match status" value="1"/>
</dbReference>
<keyword evidence="9" id="KW-1185">Reference proteome</keyword>
<dbReference type="GO" id="GO:0004190">
    <property type="term" value="F:aspartic-type endopeptidase activity"/>
    <property type="evidence" value="ECO:0007669"/>
    <property type="project" value="InterPro"/>
</dbReference>
<dbReference type="OrthoDB" id="126595at2759"/>
<dbReference type="PANTHER" id="PTHR37984:SF5">
    <property type="entry name" value="PROTEIN NYNRIN-LIKE"/>
    <property type="match status" value="1"/>
</dbReference>
<protein>
    <submittedName>
        <fullName evidence="8">Unnamed protein product</fullName>
    </submittedName>
</protein>